<proteinExistence type="predicted"/>
<feature type="compositionally biased region" description="Low complexity" evidence="3">
    <location>
        <begin position="394"/>
        <end position="421"/>
    </location>
</feature>
<keyword evidence="4" id="KW-0812">Transmembrane</keyword>
<evidence type="ECO:0000313" key="7">
    <source>
        <dbReference type="EMBL" id="SPR01566.1"/>
    </source>
</evidence>
<dbReference type="OMA" id="MISMSAN"/>
<dbReference type="Gene3D" id="3.80.10.10">
    <property type="entry name" value="Ribonuclease Inhibitor"/>
    <property type="match status" value="1"/>
</dbReference>
<feature type="compositionally biased region" description="Low complexity" evidence="3">
    <location>
        <begin position="484"/>
        <end position="508"/>
    </location>
</feature>
<organism evidence="6 8">
    <name type="scientific">Plasmodiophora brassicae</name>
    <name type="common">Clubroot disease agent</name>
    <dbReference type="NCBI Taxonomy" id="37360"/>
    <lineage>
        <taxon>Eukaryota</taxon>
        <taxon>Sar</taxon>
        <taxon>Rhizaria</taxon>
        <taxon>Endomyxa</taxon>
        <taxon>Phytomyxea</taxon>
        <taxon>Plasmodiophorida</taxon>
        <taxon>Plasmodiophoridae</taxon>
        <taxon>Plasmodiophora</taxon>
    </lineage>
</organism>
<evidence type="ECO:0000256" key="4">
    <source>
        <dbReference type="SAM" id="Phobius"/>
    </source>
</evidence>
<keyword evidence="2" id="KW-0677">Repeat</keyword>
<dbReference type="InterPro" id="IPR001611">
    <property type="entry name" value="Leu-rich_rpt"/>
</dbReference>
<dbReference type="PANTHER" id="PTHR24366">
    <property type="entry name" value="IG(IMMUNOGLOBULIN) AND LRR(LEUCINE RICH REPEAT) DOMAINS"/>
    <property type="match status" value="1"/>
</dbReference>
<feature type="region of interest" description="Disordered" evidence="3">
    <location>
        <begin position="394"/>
        <end position="531"/>
    </location>
</feature>
<sequence>MLSVTVCDFAVDRSALPNLMHTAIAVLLHALLALRVSATYCKQANGCLCDWYSGSCSSSTVISLSNQPSVGGLLSSAWFDLTSRSSITSVAITSCKLSGIANDTFSGMKALISLTLDANVITALPSSPTAFADLTNLQSLVLSNNLLAALPYGLLNFCRSLTNLNLGVNRLTTIPSTALAALSQLTYINIGTNSLQTIEPGAFQAQSLLQWFYMDTNPPLSSIPAGLFDHCTSLVHLAFHACPMLMRLPYGIFRNQSMLTDIRTSSPPDQIVCWPKKPPSPIVVYDNNLCAPDDASATFGTANENMYLLLYCQAPARISSVSFASFGWPSGMSGVYAISQYCHAQSSVKVVTQACVNRTSCLLTASVATFGTNPCPESKQLSVAVTCTAVPRTSTSTKRTATSTKRTATSTKRTATSTKRTSTSKKRFRTTTTTSAKTLPIAHTSPRIRPSMQHKASTSSSLTTRRFALLSGTGLQSTRRRATTRPSPALLRTSNASPSSSPGAQPGNTARIRPRVTASPTASSSQSQDMNGWMNDHTTATVLFIVLTAILACCLLVVVICGHSLRAPPTATQAVALHATAPPLSVMQIPFDEVDVPHQPQVRASAFARRPRRVEARDKFNQGAMTSQSDSEWQTL</sequence>
<name>A0A0G4J1G3_PLABS</name>
<evidence type="ECO:0000256" key="2">
    <source>
        <dbReference type="ARBA" id="ARBA00022737"/>
    </source>
</evidence>
<dbReference type="Gene3D" id="2.60.120.740">
    <property type="match status" value="1"/>
</dbReference>
<dbReference type="PANTHER" id="PTHR24366:SF96">
    <property type="entry name" value="LEUCINE RICH REPEAT CONTAINING 53"/>
    <property type="match status" value="1"/>
</dbReference>
<keyword evidence="4" id="KW-0472">Membrane</keyword>
<dbReference type="Pfam" id="PF13855">
    <property type="entry name" value="LRR_8"/>
    <property type="match status" value="2"/>
</dbReference>
<accession>A0A0G4J1G3</accession>
<feature type="compositionally biased region" description="Polar residues" evidence="3">
    <location>
        <begin position="454"/>
        <end position="464"/>
    </location>
</feature>
<dbReference type="Proteomes" id="UP000039324">
    <property type="component" value="Unassembled WGS sequence"/>
</dbReference>
<feature type="compositionally biased region" description="Low complexity" evidence="3">
    <location>
        <begin position="517"/>
        <end position="528"/>
    </location>
</feature>
<dbReference type="Proteomes" id="UP000290189">
    <property type="component" value="Unassembled WGS sequence"/>
</dbReference>
<evidence type="ECO:0000313" key="8">
    <source>
        <dbReference type="Proteomes" id="UP000039324"/>
    </source>
</evidence>
<dbReference type="InterPro" id="IPR003591">
    <property type="entry name" value="Leu-rich_rpt_typical-subtyp"/>
</dbReference>
<evidence type="ECO:0000256" key="3">
    <source>
        <dbReference type="SAM" id="MobiDB-lite"/>
    </source>
</evidence>
<keyword evidence="4" id="KW-1133">Transmembrane helix</keyword>
<keyword evidence="1" id="KW-0433">Leucine-rich repeat</keyword>
<evidence type="ECO:0000256" key="1">
    <source>
        <dbReference type="ARBA" id="ARBA00022614"/>
    </source>
</evidence>
<reference evidence="7 9" key="2">
    <citation type="submission" date="2018-03" db="EMBL/GenBank/DDBJ databases">
        <authorList>
            <person name="Fogelqvist J."/>
        </authorList>
    </citation>
    <scope>NUCLEOTIDE SEQUENCE [LARGE SCALE GENOMIC DNA]</scope>
</reference>
<dbReference type="EMBL" id="CDSF01000109">
    <property type="protein sequence ID" value="CEP01106.1"/>
    <property type="molecule type" value="Genomic_DNA"/>
</dbReference>
<gene>
    <name evidence="6" type="ORF">PBRA_008418</name>
    <name evidence="7" type="ORF">PLBR_LOCUS8781</name>
</gene>
<dbReference type="GO" id="GO:0030246">
    <property type="term" value="F:carbohydrate binding"/>
    <property type="evidence" value="ECO:0007669"/>
    <property type="project" value="InterPro"/>
</dbReference>
<dbReference type="SUPFAM" id="SSF52058">
    <property type="entry name" value="L domain-like"/>
    <property type="match status" value="1"/>
</dbReference>
<evidence type="ECO:0000313" key="9">
    <source>
        <dbReference type="Proteomes" id="UP000290189"/>
    </source>
</evidence>
<geneLocation type="mitochondrion" evidence="7"/>
<dbReference type="CDD" id="cd22842">
    <property type="entry name" value="Gal_Rha_Lectin_BGal"/>
    <property type="match status" value="1"/>
</dbReference>
<feature type="domain" description="SUEL-type lectin" evidence="5">
    <location>
        <begin position="302"/>
        <end position="388"/>
    </location>
</feature>
<dbReference type="EMBL" id="OVEO01000018">
    <property type="protein sequence ID" value="SPR01566.1"/>
    <property type="molecule type" value="Genomic_DNA"/>
</dbReference>
<dbReference type="SMART" id="SM00369">
    <property type="entry name" value="LRR_TYP"/>
    <property type="match status" value="4"/>
</dbReference>
<dbReference type="STRING" id="37360.A0A0G4J1G3"/>
<dbReference type="Pfam" id="PF02140">
    <property type="entry name" value="SUEL_Lectin"/>
    <property type="match status" value="1"/>
</dbReference>
<keyword evidence="8" id="KW-1185">Reference proteome</keyword>
<feature type="compositionally biased region" description="Polar residues" evidence="3">
    <location>
        <begin position="623"/>
        <end position="636"/>
    </location>
</feature>
<feature type="region of interest" description="Disordered" evidence="3">
    <location>
        <begin position="617"/>
        <end position="636"/>
    </location>
</feature>
<evidence type="ECO:0000313" key="6">
    <source>
        <dbReference type="EMBL" id="CEP01106.1"/>
    </source>
</evidence>
<dbReference type="OrthoDB" id="1657402at2759"/>
<dbReference type="InterPro" id="IPR043159">
    <property type="entry name" value="Lectin_gal-bd_sf"/>
</dbReference>
<evidence type="ECO:0000259" key="5">
    <source>
        <dbReference type="PROSITE" id="PS50228"/>
    </source>
</evidence>
<protein>
    <recommendedName>
        <fullName evidence="5">SUEL-type lectin domain-containing protein</fullName>
    </recommendedName>
</protein>
<keyword evidence="7" id="KW-0496">Mitochondrion</keyword>
<dbReference type="PROSITE" id="PS50228">
    <property type="entry name" value="SUEL_LECTIN"/>
    <property type="match status" value="1"/>
</dbReference>
<dbReference type="InterPro" id="IPR000922">
    <property type="entry name" value="Lectin_gal-bd_dom"/>
</dbReference>
<dbReference type="InterPro" id="IPR032675">
    <property type="entry name" value="LRR_dom_sf"/>
</dbReference>
<dbReference type="AlphaFoldDB" id="A0A0G4J1G3"/>
<feature type="transmembrane region" description="Helical" evidence="4">
    <location>
        <begin position="540"/>
        <end position="561"/>
    </location>
</feature>
<reference evidence="6 8" key="1">
    <citation type="submission" date="2015-02" db="EMBL/GenBank/DDBJ databases">
        <authorList>
            <person name="Chooi Y.-H."/>
        </authorList>
    </citation>
    <scope>NUCLEOTIDE SEQUENCE [LARGE SCALE GENOMIC DNA]</scope>
    <source>
        <strain evidence="6">E3</strain>
    </source>
</reference>